<evidence type="ECO:0000313" key="2">
    <source>
        <dbReference type="EMBL" id="GJS61290.1"/>
    </source>
</evidence>
<reference evidence="2" key="1">
    <citation type="journal article" date="2022" name="Int. J. Mol. Sci.">
        <title>Draft Genome of Tanacetum Coccineum: Genomic Comparison of Closely Related Tanacetum-Family Plants.</title>
        <authorList>
            <person name="Yamashiro T."/>
            <person name="Shiraishi A."/>
            <person name="Nakayama K."/>
            <person name="Satake H."/>
        </authorList>
    </citation>
    <scope>NUCLEOTIDE SEQUENCE</scope>
</reference>
<feature type="compositionally biased region" description="Basic residues" evidence="1">
    <location>
        <begin position="146"/>
        <end position="156"/>
    </location>
</feature>
<sequence>MHTIQKVHCGFVDVVNDLKTQGVIVVMMEMEDDDGGEGEVVEVAVVFGGAWCDDVGDGSGWMVVVASQLCRDGVGGHAVATKLERCCERKILSTYLLQFCKTGKNEVTPLFQTMMLQAPEDMGKDSAAPTDSHSTLIITQPSSSKPQKKKSRRKQRKDSGPTEPIPDEATN</sequence>
<comment type="caution">
    <text evidence="2">The sequence shown here is derived from an EMBL/GenBank/DDBJ whole genome shotgun (WGS) entry which is preliminary data.</text>
</comment>
<dbReference type="EMBL" id="BQNB010009279">
    <property type="protein sequence ID" value="GJS61290.1"/>
    <property type="molecule type" value="Genomic_DNA"/>
</dbReference>
<gene>
    <name evidence="2" type="ORF">Tco_0656074</name>
</gene>
<accession>A0ABQ4X7S1</accession>
<protein>
    <submittedName>
        <fullName evidence="2">Uncharacterized protein</fullName>
    </submittedName>
</protein>
<organism evidence="2 3">
    <name type="scientific">Tanacetum coccineum</name>
    <dbReference type="NCBI Taxonomy" id="301880"/>
    <lineage>
        <taxon>Eukaryota</taxon>
        <taxon>Viridiplantae</taxon>
        <taxon>Streptophyta</taxon>
        <taxon>Embryophyta</taxon>
        <taxon>Tracheophyta</taxon>
        <taxon>Spermatophyta</taxon>
        <taxon>Magnoliopsida</taxon>
        <taxon>eudicotyledons</taxon>
        <taxon>Gunneridae</taxon>
        <taxon>Pentapetalae</taxon>
        <taxon>asterids</taxon>
        <taxon>campanulids</taxon>
        <taxon>Asterales</taxon>
        <taxon>Asteraceae</taxon>
        <taxon>Asteroideae</taxon>
        <taxon>Anthemideae</taxon>
        <taxon>Anthemidinae</taxon>
        <taxon>Tanacetum</taxon>
    </lineage>
</organism>
<name>A0ABQ4X7S1_9ASTR</name>
<keyword evidence="3" id="KW-1185">Reference proteome</keyword>
<evidence type="ECO:0000256" key="1">
    <source>
        <dbReference type="SAM" id="MobiDB-lite"/>
    </source>
</evidence>
<feature type="compositionally biased region" description="Polar residues" evidence="1">
    <location>
        <begin position="129"/>
        <end position="139"/>
    </location>
</feature>
<proteinExistence type="predicted"/>
<reference evidence="2" key="2">
    <citation type="submission" date="2022-01" db="EMBL/GenBank/DDBJ databases">
        <authorList>
            <person name="Yamashiro T."/>
            <person name="Shiraishi A."/>
            <person name="Satake H."/>
            <person name="Nakayama K."/>
        </authorList>
    </citation>
    <scope>NUCLEOTIDE SEQUENCE</scope>
</reference>
<dbReference type="Proteomes" id="UP001151760">
    <property type="component" value="Unassembled WGS sequence"/>
</dbReference>
<feature type="region of interest" description="Disordered" evidence="1">
    <location>
        <begin position="121"/>
        <end position="171"/>
    </location>
</feature>
<evidence type="ECO:0000313" key="3">
    <source>
        <dbReference type="Proteomes" id="UP001151760"/>
    </source>
</evidence>